<feature type="active site" description="Nucleophile" evidence="9">
    <location>
        <position position="393"/>
    </location>
</feature>
<keyword evidence="6 11" id="KW-0865">Zymogen</keyword>
<gene>
    <name evidence="14" type="primary">ggt</name>
    <name evidence="14" type="ORF">HUO12_10665</name>
</gene>
<evidence type="ECO:0000256" key="5">
    <source>
        <dbReference type="ARBA" id="ARBA00022801"/>
    </source>
</evidence>
<dbReference type="EC" id="2.3.2.2" evidence="11"/>
<dbReference type="GO" id="GO:0036374">
    <property type="term" value="F:glutathione hydrolase activity"/>
    <property type="evidence" value="ECO:0007669"/>
    <property type="project" value="UniProtKB-UniRule"/>
</dbReference>
<dbReference type="AlphaFoldDB" id="A0A850HE05"/>
<dbReference type="EMBL" id="JABWTA010000001">
    <property type="protein sequence ID" value="NVE95361.1"/>
    <property type="molecule type" value="Genomic_DNA"/>
</dbReference>
<comment type="catalytic activity">
    <reaction evidence="2 11">
        <text>glutathione + H2O = L-cysteinylglycine + L-glutamate</text>
        <dbReference type="Rhea" id="RHEA:28807"/>
        <dbReference type="ChEBI" id="CHEBI:15377"/>
        <dbReference type="ChEBI" id="CHEBI:29985"/>
        <dbReference type="ChEBI" id="CHEBI:57925"/>
        <dbReference type="ChEBI" id="CHEBI:61694"/>
        <dbReference type="EC" id="3.4.19.13"/>
    </reaction>
</comment>
<comment type="catalytic activity">
    <reaction evidence="8 11">
        <text>an N-terminal (5-L-glutamyl)-[peptide] + an alpha-amino acid = 5-L-glutamyl amino acid + an N-terminal L-alpha-aminoacyl-[peptide]</text>
        <dbReference type="Rhea" id="RHEA:23904"/>
        <dbReference type="Rhea" id="RHEA-COMP:9780"/>
        <dbReference type="Rhea" id="RHEA-COMP:9795"/>
        <dbReference type="ChEBI" id="CHEBI:77644"/>
        <dbReference type="ChEBI" id="CHEBI:78597"/>
        <dbReference type="ChEBI" id="CHEBI:78599"/>
        <dbReference type="ChEBI" id="CHEBI:78608"/>
        <dbReference type="EC" id="2.3.2.2"/>
    </reaction>
</comment>
<comment type="PTM">
    <text evidence="11">Cleaved by autocatalysis into a large and a small subunit.</text>
</comment>
<name>A0A850HE05_9SPHN</name>
<dbReference type="SUPFAM" id="SSF56235">
    <property type="entry name" value="N-terminal nucleophile aminohydrolases (Ntn hydrolases)"/>
    <property type="match status" value="1"/>
</dbReference>
<evidence type="ECO:0000256" key="9">
    <source>
        <dbReference type="PIRSR" id="PIRSR600101-1"/>
    </source>
</evidence>
<dbReference type="PROSITE" id="PS51257">
    <property type="entry name" value="PROKAR_LIPOPROTEIN"/>
    <property type="match status" value="1"/>
</dbReference>
<dbReference type="InterPro" id="IPR000101">
    <property type="entry name" value="GGT_peptidase"/>
</dbReference>
<evidence type="ECO:0000256" key="13">
    <source>
        <dbReference type="SAM" id="SignalP"/>
    </source>
</evidence>
<dbReference type="Pfam" id="PF01019">
    <property type="entry name" value="G_glu_transpept"/>
    <property type="match status" value="1"/>
</dbReference>
<dbReference type="GO" id="GO:0006751">
    <property type="term" value="P:glutathione catabolic process"/>
    <property type="evidence" value="ECO:0007669"/>
    <property type="project" value="UniProtKB-UniRule"/>
</dbReference>
<keyword evidence="13" id="KW-0732">Signal</keyword>
<dbReference type="InterPro" id="IPR043138">
    <property type="entry name" value="GGT_lsub"/>
</dbReference>
<proteinExistence type="inferred from homology"/>
<feature type="binding site" evidence="10">
    <location>
        <position position="433"/>
    </location>
    <ligand>
        <name>L-glutamate</name>
        <dbReference type="ChEBI" id="CHEBI:29985"/>
    </ligand>
</feature>
<evidence type="ECO:0000313" key="15">
    <source>
        <dbReference type="Proteomes" id="UP000546031"/>
    </source>
</evidence>
<keyword evidence="11" id="KW-0317">Glutathione biosynthesis</keyword>
<dbReference type="Gene3D" id="1.10.246.130">
    <property type="match status" value="1"/>
</dbReference>
<feature type="binding site" evidence="10">
    <location>
        <position position="480"/>
    </location>
    <ligand>
        <name>L-glutamate</name>
        <dbReference type="ChEBI" id="CHEBI:29985"/>
    </ligand>
</feature>
<keyword evidence="7 11" id="KW-0012">Acyltransferase</keyword>
<evidence type="ECO:0000256" key="2">
    <source>
        <dbReference type="ARBA" id="ARBA00001089"/>
    </source>
</evidence>
<comment type="caution">
    <text evidence="14">The sequence shown here is derived from an EMBL/GenBank/DDBJ whole genome shotgun (WGS) entry which is preliminary data.</text>
</comment>
<feature type="signal peptide" evidence="13">
    <location>
        <begin position="1"/>
        <end position="20"/>
    </location>
</feature>
<dbReference type="InterPro" id="IPR029055">
    <property type="entry name" value="Ntn_hydrolases_N"/>
</dbReference>
<evidence type="ECO:0000256" key="4">
    <source>
        <dbReference type="ARBA" id="ARBA00022679"/>
    </source>
</evidence>
<dbReference type="InterPro" id="IPR043137">
    <property type="entry name" value="GGT_ssub_C"/>
</dbReference>
<evidence type="ECO:0000256" key="10">
    <source>
        <dbReference type="PIRSR" id="PIRSR600101-2"/>
    </source>
</evidence>
<evidence type="ECO:0000256" key="6">
    <source>
        <dbReference type="ARBA" id="ARBA00023145"/>
    </source>
</evidence>
<feature type="binding site" evidence="10">
    <location>
        <position position="105"/>
    </location>
    <ligand>
        <name>L-glutamate</name>
        <dbReference type="ChEBI" id="CHEBI:29985"/>
    </ligand>
</feature>
<comment type="pathway">
    <text evidence="11">Sulfur metabolism; glutathione metabolism.</text>
</comment>
<comment type="subunit">
    <text evidence="11">This enzyme consists of two polypeptide chains, which are synthesized in precursor form from a single polypeptide.</text>
</comment>
<evidence type="ECO:0000313" key="14">
    <source>
        <dbReference type="EMBL" id="NVE95361.1"/>
    </source>
</evidence>
<evidence type="ECO:0000256" key="8">
    <source>
        <dbReference type="ARBA" id="ARBA00047417"/>
    </source>
</evidence>
<dbReference type="EC" id="3.4.19.13" evidence="11"/>
<evidence type="ECO:0000256" key="3">
    <source>
        <dbReference type="ARBA" id="ARBA00009381"/>
    </source>
</evidence>
<keyword evidence="15" id="KW-1185">Reference proteome</keyword>
<reference evidence="14 15" key="1">
    <citation type="submission" date="2020-06" db="EMBL/GenBank/DDBJ databases">
        <title>Altererythrobacter lutimaris sp. nov., a marine bacterium isolated from a tidal flat.</title>
        <authorList>
            <person name="Kim D."/>
            <person name="Yoo Y."/>
            <person name="Kim J.-J."/>
        </authorList>
    </citation>
    <scope>NUCLEOTIDE SEQUENCE [LARGE SCALE GENOMIC DNA]</scope>
    <source>
        <strain evidence="14 15">JGD-16</strain>
    </source>
</reference>
<dbReference type="Gene3D" id="3.60.20.40">
    <property type="match status" value="1"/>
</dbReference>
<organism evidence="14 15">
    <name type="scientific">Altererythrobacter lutimaris</name>
    <dbReference type="NCBI Taxonomy" id="2743979"/>
    <lineage>
        <taxon>Bacteria</taxon>
        <taxon>Pseudomonadati</taxon>
        <taxon>Pseudomonadota</taxon>
        <taxon>Alphaproteobacteria</taxon>
        <taxon>Sphingomonadales</taxon>
        <taxon>Erythrobacteraceae</taxon>
        <taxon>Altererythrobacter</taxon>
    </lineage>
</organism>
<protein>
    <recommendedName>
        <fullName evidence="11">Glutathione hydrolase proenzyme</fullName>
        <ecNumber evidence="11">2.3.2.2</ecNumber>
        <ecNumber evidence="11">3.4.19.13</ecNumber>
    </recommendedName>
    <component>
        <recommendedName>
            <fullName evidence="11">Glutathione hydrolase large chain</fullName>
        </recommendedName>
    </component>
    <component>
        <recommendedName>
            <fullName evidence="11">Glutathione hydrolase small chain</fullName>
        </recommendedName>
    </component>
</protein>
<dbReference type="GO" id="GO:0006750">
    <property type="term" value="P:glutathione biosynthetic process"/>
    <property type="evidence" value="ECO:0007669"/>
    <property type="project" value="UniProtKB-KW"/>
</dbReference>
<sequence length="574" mass="60225">MIDRLTFPVAALLLAGCATSEVPSADVATIEPAPATLEGAVSSADFRATAAGEEILAKGGSATDAAIAVMLALTVVEPQSSGIGGGGFMVRADSGTGSITSWDGRETAPKAASSTRFLDENGERLPRDSRVTSGLSVGVPGNIALAAKAHSEFGVLPWAELFQPAIRLARDGFLMNRRLNDSIASRKERAGKTDEARAVFFGSDGEPLPVGSRVTNPAFAEALTSYAEQGPEAFYEKDAAALAAYVADETPQDGKMTAADIRSYEAKQRTPVCAPYRSYRVCGMGPPSSGGIAVAQMLAQLERFDLSALGPDNVTFWHLFLESQRLAYADRELYTGDSDFVEVPVEGLVNAGYLAERSQLIDPASALPEATPGTPPGAPTDRADGDEPPENGTTHFSVVDSAGNAISYTSTIEGAFGSGLFYRGFYLNNELTDFSLIPESDGKLVANRVEGGKRPRSSMAPTIVFDEAGEVVLVIGAAGGPTIPVQVARSIIGVVDFNLSAKEALSLPLIMAFGSTVVIEESSVLEGMKDDLNGLGHANIREFGPPLKANALLRTPTGWEVAMDPRIDPMLATQ</sequence>
<dbReference type="NCBIfam" id="TIGR00066">
    <property type="entry name" value="g_glut_trans"/>
    <property type="match status" value="1"/>
</dbReference>
<feature type="chain" id="PRO_5032390189" description="Glutathione hydrolase proenzyme" evidence="13">
    <location>
        <begin position="21"/>
        <end position="574"/>
    </location>
</feature>
<dbReference type="GO" id="GO:0103068">
    <property type="term" value="F:leukotriene C4 gamma-glutamyl transferase activity"/>
    <property type="evidence" value="ECO:0007669"/>
    <property type="project" value="UniProtKB-EC"/>
</dbReference>
<keyword evidence="5 11" id="KW-0378">Hydrolase</keyword>
<evidence type="ECO:0000256" key="12">
    <source>
        <dbReference type="SAM" id="MobiDB-lite"/>
    </source>
</evidence>
<dbReference type="PRINTS" id="PR01210">
    <property type="entry name" value="GGTRANSPTASE"/>
</dbReference>
<dbReference type="InterPro" id="IPR051792">
    <property type="entry name" value="GGT_bact"/>
</dbReference>
<dbReference type="PANTHER" id="PTHR43199">
    <property type="entry name" value="GLUTATHIONE HYDROLASE"/>
    <property type="match status" value="1"/>
</dbReference>
<accession>A0A850HE05</accession>
<evidence type="ECO:0000256" key="11">
    <source>
        <dbReference type="RuleBase" id="RU368036"/>
    </source>
</evidence>
<feature type="region of interest" description="Disordered" evidence="12">
    <location>
        <begin position="99"/>
        <end position="120"/>
    </location>
</feature>
<dbReference type="RefSeq" id="WP_176273591.1">
    <property type="nucleotide sequence ID" value="NZ_JABWTA010000001.1"/>
</dbReference>
<dbReference type="Proteomes" id="UP000546031">
    <property type="component" value="Unassembled WGS sequence"/>
</dbReference>
<dbReference type="PANTHER" id="PTHR43199:SF1">
    <property type="entry name" value="GLUTATHIONE HYDROLASE PROENZYME"/>
    <property type="match status" value="1"/>
</dbReference>
<feature type="binding site" evidence="10">
    <location>
        <begin position="457"/>
        <end position="458"/>
    </location>
    <ligand>
        <name>L-glutamate</name>
        <dbReference type="ChEBI" id="CHEBI:29985"/>
    </ligand>
</feature>
<evidence type="ECO:0000256" key="7">
    <source>
        <dbReference type="ARBA" id="ARBA00023315"/>
    </source>
</evidence>
<comment type="catalytic activity">
    <reaction evidence="1 11">
        <text>an S-substituted glutathione + H2O = an S-substituted L-cysteinylglycine + L-glutamate</text>
        <dbReference type="Rhea" id="RHEA:59468"/>
        <dbReference type="ChEBI" id="CHEBI:15377"/>
        <dbReference type="ChEBI" id="CHEBI:29985"/>
        <dbReference type="ChEBI" id="CHEBI:90779"/>
        <dbReference type="ChEBI" id="CHEBI:143103"/>
        <dbReference type="EC" id="3.4.19.13"/>
    </reaction>
</comment>
<keyword evidence="4 11" id="KW-0808">Transferase</keyword>
<feature type="region of interest" description="Disordered" evidence="12">
    <location>
        <begin position="365"/>
        <end position="394"/>
    </location>
</feature>
<comment type="similarity">
    <text evidence="3 11">Belongs to the gamma-glutamyltransferase family.</text>
</comment>
<dbReference type="UniPathway" id="UPA00204"/>
<evidence type="ECO:0000256" key="1">
    <source>
        <dbReference type="ARBA" id="ARBA00001049"/>
    </source>
</evidence>